<sequence length="163" mass="16804">MTQAYLLMRAMTSVSSIVLRPECSEYVDKSPLACSKNQSVACWMAAMVSLVILVFLFPDLANRIASFFTTPAGRLGTGIPCLETFCFFRGGSGWSSCSISTSSASCSTGSGVPLLGDTSSMAGSKPPVPKSLPDGGLSGPPNSGGTVSNSNVSCSFSFSIDTV</sequence>
<evidence type="ECO:0000256" key="1">
    <source>
        <dbReference type="SAM" id="MobiDB-lite"/>
    </source>
</evidence>
<dbReference type="GeneID" id="71777207"/>
<dbReference type="RefSeq" id="XP_047605659.1">
    <property type="nucleotide sequence ID" value="XM_047750897.1"/>
</dbReference>
<protein>
    <submittedName>
        <fullName evidence="3">Uncharacterized protein</fullName>
    </submittedName>
</protein>
<feature type="region of interest" description="Disordered" evidence="1">
    <location>
        <begin position="118"/>
        <end position="147"/>
    </location>
</feature>
<dbReference type="EMBL" id="GG700649">
    <property type="protein sequence ID" value="KFL60870.1"/>
    <property type="molecule type" value="Genomic_DNA"/>
</dbReference>
<dbReference type="InParanoid" id="A0A080WL94"/>
<keyword evidence="2" id="KW-1133">Transmembrane helix</keyword>
<evidence type="ECO:0000313" key="3">
    <source>
        <dbReference type="EMBL" id="KFL60870.1"/>
    </source>
</evidence>
<organism evidence="3 4">
    <name type="scientific">Trichophyton rubrum (strain ATCC MYA-4607 / CBS 118892)</name>
    <name type="common">Athlete's foot fungus</name>
    <dbReference type="NCBI Taxonomy" id="559305"/>
    <lineage>
        <taxon>Eukaryota</taxon>
        <taxon>Fungi</taxon>
        <taxon>Dikarya</taxon>
        <taxon>Ascomycota</taxon>
        <taxon>Pezizomycotina</taxon>
        <taxon>Eurotiomycetes</taxon>
        <taxon>Eurotiomycetidae</taxon>
        <taxon>Onygenales</taxon>
        <taxon>Arthrodermataceae</taxon>
        <taxon>Trichophyton</taxon>
    </lineage>
</organism>
<accession>A0A080WL94</accession>
<keyword evidence="2" id="KW-0812">Transmembrane</keyword>
<evidence type="ECO:0000256" key="2">
    <source>
        <dbReference type="SAM" id="Phobius"/>
    </source>
</evidence>
<name>A0A080WL94_TRIRC</name>
<dbReference type="Proteomes" id="UP000008864">
    <property type="component" value="Unassembled WGS sequence"/>
</dbReference>
<dbReference type="VEuPathDB" id="FungiDB:TERG_11849"/>
<feature type="transmembrane region" description="Helical" evidence="2">
    <location>
        <begin position="38"/>
        <end position="57"/>
    </location>
</feature>
<keyword evidence="2" id="KW-0472">Membrane</keyword>
<gene>
    <name evidence="3" type="ORF">TERG_11849</name>
</gene>
<proteinExistence type="predicted"/>
<dbReference type="AlphaFoldDB" id="A0A080WL94"/>
<evidence type="ECO:0000313" key="4">
    <source>
        <dbReference type="Proteomes" id="UP000008864"/>
    </source>
</evidence>
<reference evidence="4" key="1">
    <citation type="journal article" date="2012" name="MBio">
        <title>Comparative genome analysis of Trichophyton rubrum and related dermatophytes reveals candidate genes involved in infection.</title>
        <authorList>
            <person name="Martinez D.A."/>
            <person name="Oliver B.G."/>
            <person name="Graeser Y."/>
            <person name="Goldberg J.M."/>
            <person name="Li W."/>
            <person name="Martinez-Rossi N.M."/>
            <person name="Monod M."/>
            <person name="Shelest E."/>
            <person name="Barton R.C."/>
            <person name="Birch E."/>
            <person name="Brakhage A.A."/>
            <person name="Chen Z."/>
            <person name="Gurr S.J."/>
            <person name="Heiman D."/>
            <person name="Heitman J."/>
            <person name="Kosti I."/>
            <person name="Rossi A."/>
            <person name="Saif S."/>
            <person name="Samalova M."/>
            <person name="Saunders C.W."/>
            <person name="Shea T."/>
            <person name="Summerbell R.C."/>
            <person name="Xu J."/>
            <person name="Young S."/>
            <person name="Zeng Q."/>
            <person name="Birren B.W."/>
            <person name="Cuomo C.A."/>
            <person name="White T.C."/>
        </authorList>
    </citation>
    <scope>NUCLEOTIDE SEQUENCE [LARGE SCALE GENOMIC DNA]</scope>
    <source>
        <strain evidence="4">ATCC MYA-4607 / CBS 118892</strain>
    </source>
</reference>
<dbReference type="HOGENOM" id="CLU_1628241_0_0_1"/>
<keyword evidence="4" id="KW-1185">Reference proteome</keyword>